<dbReference type="Proteomes" id="UP000249293">
    <property type="component" value="Chromosome 1"/>
</dbReference>
<keyword evidence="2" id="KW-1185">Reference proteome</keyword>
<dbReference type="RefSeq" id="XP_029319304.1">
    <property type="nucleotide sequence ID" value="XM_029463444.1"/>
</dbReference>
<dbReference type="AlphaFoldDB" id="A0A2U9QXW0"/>
<protein>
    <submittedName>
        <fullName evidence="1">Uncharacterized protein</fullName>
    </submittedName>
</protein>
<proteinExistence type="predicted"/>
<evidence type="ECO:0000313" key="1">
    <source>
        <dbReference type="EMBL" id="AWU73827.1"/>
    </source>
</evidence>
<dbReference type="VEuPathDB" id="FungiDB:C5L36_0A04260"/>
<dbReference type="OrthoDB" id="4017072at2759"/>
<sequence length="834" mass="97660">MIRCIRGRPCVSSCYQRRMSPVSSMQRLKKSLHQSIVQAPLKPIRSFQMFSSSQHCFNRVPLDTANISKEIKPLWLSSLLKKQSGMPITQAYQQIYSQEPTIFDNAQNNSSIQQFLSYILINNNNGTDPVNMFNNFTIPKLTSSVESAFIIILHTIIKSAYIEYSNDYLDLYLNKLSQELNLKPTELFISEEVEKKCLFKEALERSDFQIALQILQTRLHETYGWTKNREARHDNIITWINTLFEPSTTQCLISLTKSKSIPDIIAYDLLQRRISNELEYKYYFELYRNHSSELNLLDQEKLYHLKQYDTKYNRFLNIPTLFNNLFQFALRRNIEDLPLLIDLFLNENNISSEHSLQQISELIWHLSYDHTGEYMSKPSRYYHISHSKLVRAVNKMTESNKSLELDVTTMLGVSNLTYYRNHGNSIRMFKNAKKQFSHWQLSAFKSSEFKSVTPRSSNNKIENGELLHNIKIDNNIKFLCNSIMLLAVSNENKDVIGKDLSNIFKKIEPEILMKYPDVWEFVIIKMKYHGLINEKMIGMIFQEYLKFNSSYNINNYFVLDAIINNTGKSENLFSLIENLGLDKMDDNNIAHIISKFYKFAKNNSHKSESEACLEKARELYQMQQFKSTRVNASYLLGESIFSPESTFERYNSISAYFKTTQISISSLFVSVYKLHELGIYNSTLWNEQKPLSFAMSEFDQKISKSYGDTADGLLYPNDNLLTIYIQVMKVFGKNKELHALLDRLVNLKYPLGIQLFSVYLESLNEFDRNELIRCLNAYDVRFQKLSECRSEYDLRRVKARLPKVAASGSFEGFVRNLDMNWDIVRRWNWPGRKT</sequence>
<name>A0A2U9QXW0_PICKU</name>
<reference evidence="1 2" key="1">
    <citation type="submission" date="2018-06" db="EMBL/GenBank/DDBJ databases">
        <title>Population genomics shows no distinction between pathogenic Candida krusei and environmental Pichia kudriavzevii: One species, four names.</title>
        <authorList>
            <person name="Douglass A.P."/>
            <person name="Offei B."/>
            <person name="Braun-Galleani S."/>
            <person name="Coughlan A.Y."/>
            <person name="Martos A."/>
            <person name="Ortiz-Merino R.A."/>
            <person name="Byrne K.P."/>
            <person name="Wolfe K.H."/>
        </authorList>
    </citation>
    <scope>NUCLEOTIDE SEQUENCE [LARGE SCALE GENOMIC DNA]</scope>
    <source>
        <strain evidence="1 2">CBS573</strain>
    </source>
</reference>
<dbReference type="KEGG" id="pkz:C5L36_0A04260"/>
<dbReference type="GeneID" id="40381537"/>
<evidence type="ECO:0000313" key="2">
    <source>
        <dbReference type="Proteomes" id="UP000249293"/>
    </source>
</evidence>
<gene>
    <name evidence="1" type="ORF">C5L36_0A04260</name>
</gene>
<accession>A0A2U9QXW0</accession>
<organism evidence="1 2">
    <name type="scientific">Pichia kudriavzevii</name>
    <name type="common">Yeast</name>
    <name type="synonym">Issatchenkia orientalis</name>
    <dbReference type="NCBI Taxonomy" id="4909"/>
    <lineage>
        <taxon>Eukaryota</taxon>
        <taxon>Fungi</taxon>
        <taxon>Dikarya</taxon>
        <taxon>Ascomycota</taxon>
        <taxon>Saccharomycotina</taxon>
        <taxon>Pichiomycetes</taxon>
        <taxon>Pichiales</taxon>
        <taxon>Pichiaceae</taxon>
        <taxon>Pichia</taxon>
    </lineage>
</organism>
<dbReference type="EMBL" id="CP028773">
    <property type="protein sequence ID" value="AWU73827.1"/>
    <property type="molecule type" value="Genomic_DNA"/>
</dbReference>